<name>A0ABD0ZEF2_9HEMI</name>
<feature type="region of interest" description="Disordered" evidence="1">
    <location>
        <begin position="636"/>
        <end position="655"/>
    </location>
</feature>
<dbReference type="Proteomes" id="UP001558652">
    <property type="component" value="Unassembled WGS sequence"/>
</dbReference>
<evidence type="ECO:0000313" key="2">
    <source>
        <dbReference type="EMBL" id="KAL1138449.1"/>
    </source>
</evidence>
<dbReference type="EMBL" id="JBFDAA010000003">
    <property type="protein sequence ID" value="KAL1138449.1"/>
    <property type="molecule type" value="Genomic_DNA"/>
</dbReference>
<reference evidence="2 3" key="1">
    <citation type="submission" date="2024-07" db="EMBL/GenBank/DDBJ databases">
        <title>Chromosome-level genome assembly of the water stick insect Ranatra chinensis (Heteroptera: Nepidae).</title>
        <authorList>
            <person name="Liu X."/>
        </authorList>
    </citation>
    <scope>NUCLEOTIDE SEQUENCE [LARGE SCALE GENOMIC DNA]</scope>
    <source>
        <strain evidence="2">Cailab_2021Rc</strain>
        <tissue evidence="2">Muscle</tissue>
    </source>
</reference>
<evidence type="ECO:0000256" key="1">
    <source>
        <dbReference type="SAM" id="MobiDB-lite"/>
    </source>
</evidence>
<feature type="compositionally biased region" description="Basic residues" evidence="1">
    <location>
        <begin position="1"/>
        <end position="18"/>
    </location>
</feature>
<dbReference type="AlphaFoldDB" id="A0ABD0ZEF2"/>
<feature type="compositionally biased region" description="Basic and acidic residues" evidence="1">
    <location>
        <begin position="71"/>
        <end position="84"/>
    </location>
</feature>
<accession>A0ABD0ZEF2</accession>
<feature type="region of interest" description="Disordered" evidence="1">
    <location>
        <begin position="349"/>
        <end position="373"/>
    </location>
</feature>
<sequence>MLKITKGLKKKKKGKKSKHKEEELFEAAELEQYRREHQLKEGEGDHHPSTAPEEESEEWKKFKALTSGVDDILKKTQGDLDRIKSTSYFQRKPPGQAPAKEEETKEPKKASAPPKEKKWVDFEKEGLEEEGDSRAESEAGAASVGVESSETASVEPEVAEEEEVSEEEDPEEDDIFDTSYVDVVASGQVKLAYIPESPQQEEESFDPFDTSIVEKVIKFDPNEKKKNLVSLNCAVEVLTGKVEKPSCASEKTWRRRRPLKHDLLLGSFDEDTPHTEDKPKEVEVPPKSILDEDPVFEEETSAVIGLPPATPLTETKPICATKKDSVDPLEKSPEKVSIQVLAEEFEPLRALSKEPKKAAPPTRPPAPPREAVGVHDLSDTEDQHFGDDQDDPFDTSFAANVLPGKFELKIIEKEILKEVTDAETFSAKDSLQCILNTSLLQDDFGQHGRLSLNHRDLLGGSTTDLSNIPHSPIKPETSATFSDELSETAFSDPFDTSAVENLVAPGKTELKFLEKEFLSKVEQASLQIDNDFDPRAGESSAKPNRPDQLPLHGKKLSIPKVVAFDIKSPSNRPDLLAVGHEEGSKVNKPLTPYYPKVEEQVEKAVDPFDTSFVTNCPGKVELKLLESELVGETELKHSLSDPEFNPREETPAGVAETARNPPVLDDIISCQVGYEFSAKLHTPVTPRPISQEFQEDFTVDPFDTSIADVLVPGKAEIKLIEHQLVYPAETEPSTLHKISLPEIIKPLEVVNENSLNVAPVPDVLNQTDENIADKPLTPLIASSSIDYAEDFDPFDTSTVGVIAPGKTELKLIESELMSN</sequence>
<feature type="compositionally biased region" description="Basic and acidic residues" evidence="1">
    <location>
        <begin position="99"/>
        <end position="125"/>
    </location>
</feature>
<feature type="region of interest" description="Disordered" evidence="1">
    <location>
        <begin position="264"/>
        <end position="319"/>
    </location>
</feature>
<feature type="compositionally biased region" description="Basic and acidic residues" evidence="1">
    <location>
        <begin position="636"/>
        <end position="650"/>
    </location>
</feature>
<feature type="compositionally biased region" description="Basic and acidic residues" evidence="1">
    <location>
        <begin position="271"/>
        <end position="284"/>
    </location>
</feature>
<feature type="compositionally biased region" description="Low complexity" evidence="1">
    <location>
        <begin position="146"/>
        <end position="156"/>
    </location>
</feature>
<feature type="region of interest" description="Disordered" evidence="1">
    <location>
        <begin position="529"/>
        <end position="552"/>
    </location>
</feature>
<evidence type="ECO:0000313" key="3">
    <source>
        <dbReference type="Proteomes" id="UP001558652"/>
    </source>
</evidence>
<comment type="caution">
    <text evidence="2">The sequence shown here is derived from an EMBL/GenBank/DDBJ whole genome shotgun (WGS) entry which is preliminary data.</text>
</comment>
<evidence type="ECO:0008006" key="4">
    <source>
        <dbReference type="Google" id="ProtNLM"/>
    </source>
</evidence>
<feature type="compositionally biased region" description="Basic and acidic residues" evidence="1">
    <location>
        <begin position="31"/>
        <end position="48"/>
    </location>
</feature>
<feature type="region of interest" description="Disordered" evidence="1">
    <location>
        <begin position="1"/>
        <end position="177"/>
    </location>
</feature>
<feature type="compositionally biased region" description="Acidic residues" evidence="1">
    <location>
        <begin position="291"/>
        <end position="300"/>
    </location>
</feature>
<organism evidence="2 3">
    <name type="scientific">Ranatra chinensis</name>
    <dbReference type="NCBI Taxonomy" id="642074"/>
    <lineage>
        <taxon>Eukaryota</taxon>
        <taxon>Metazoa</taxon>
        <taxon>Ecdysozoa</taxon>
        <taxon>Arthropoda</taxon>
        <taxon>Hexapoda</taxon>
        <taxon>Insecta</taxon>
        <taxon>Pterygota</taxon>
        <taxon>Neoptera</taxon>
        <taxon>Paraneoptera</taxon>
        <taxon>Hemiptera</taxon>
        <taxon>Heteroptera</taxon>
        <taxon>Panheteroptera</taxon>
        <taxon>Nepomorpha</taxon>
        <taxon>Nepidae</taxon>
        <taxon>Ranatrinae</taxon>
        <taxon>Ranatra</taxon>
    </lineage>
</organism>
<keyword evidence="3" id="KW-1185">Reference proteome</keyword>
<feature type="compositionally biased region" description="Acidic residues" evidence="1">
    <location>
        <begin position="157"/>
        <end position="176"/>
    </location>
</feature>
<proteinExistence type="predicted"/>
<protein>
    <recommendedName>
        <fullName evidence="4">Protein stoned-A</fullName>
    </recommendedName>
</protein>
<gene>
    <name evidence="2" type="ORF">AAG570_008513</name>
</gene>